<dbReference type="GO" id="GO:0032259">
    <property type="term" value="P:methylation"/>
    <property type="evidence" value="ECO:0007669"/>
    <property type="project" value="InterPro"/>
</dbReference>
<dbReference type="SUPFAM" id="SSF55174">
    <property type="entry name" value="Alpha-L RNA-binding motif"/>
    <property type="match status" value="1"/>
</dbReference>
<evidence type="ECO:0000256" key="1">
    <source>
        <dbReference type="ARBA" id="ARBA00001946"/>
    </source>
</evidence>
<dbReference type="InterPro" id="IPR053378">
    <property type="entry name" value="Prenyl_diphosphate_synthase"/>
</dbReference>
<dbReference type="InterPro" id="IPR008949">
    <property type="entry name" value="Isoprenoid_synthase_dom_sf"/>
</dbReference>
<dbReference type="PANTHER" id="PTHR32319">
    <property type="entry name" value="BACTERIAL HEMOLYSIN-LIKE PROTEIN"/>
    <property type="match status" value="1"/>
</dbReference>
<dbReference type="AlphaFoldDB" id="A0A835FZN0"/>
<dbReference type="InterPro" id="IPR004538">
    <property type="entry name" value="Hemolysin_A/TlyA"/>
</dbReference>
<dbReference type="GO" id="GO:0005737">
    <property type="term" value="C:cytoplasm"/>
    <property type="evidence" value="ECO:0007669"/>
    <property type="project" value="UniProtKB-ARBA"/>
</dbReference>
<dbReference type="SFLD" id="SFLDS00005">
    <property type="entry name" value="Isoprenoid_Synthase_Type_I"/>
    <property type="match status" value="1"/>
</dbReference>
<dbReference type="PROSITE" id="PS50889">
    <property type="entry name" value="S4"/>
    <property type="match status" value="1"/>
</dbReference>
<keyword evidence="5 8" id="KW-0694">RNA-binding</keyword>
<dbReference type="Gene3D" id="1.10.600.10">
    <property type="entry name" value="Farnesyl Diphosphate Synthase"/>
    <property type="match status" value="1"/>
</dbReference>
<evidence type="ECO:0000256" key="6">
    <source>
        <dbReference type="ARBA" id="ARBA00023229"/>
    </source>
</evidence>
<evidence type="ECO:0000256" key="7">
    <source>
        <dbReference type="ARBA" id="ARBA00029460"/>
    </source>
</evidence>
<comment type="caution">
    <text evidence="10">The sequence shown here is derived from an EMBL/GenBank/DDBJ whole genome shotgun (WGS) entry which is preliminary data.</text>
</comment>
<dbReference type="CDD" id="cd00685">
    <property type="entry name" value="Trans_IPPS_HT"/>
    <property type="match status" value="1"/>
</dbReference>
<dbReference type="InterPro" id="IPR047048">
    <property type="entry name" value="TlyA"/>
</dbReference>
<evidence type="ECO:0000313" key="11">
    <source>
        <dbReference type="Proteomes" id="UP000648187"/>
    </source>
</evidence>
<reference evidence="10" key="1">
    <citation type="submission" date="2020-08" db="EMBL/GenBank/DDBJ databases">
        <title>Spodoptera exigua strain:BAW_Kor-Di-RS1 Genome sequencing and assembly.</title>
        <authorList>
            <person name="Kim J."/>
            <person name="Nam H.Y."/>
            <person name="Kwon M."/>
            <person name="Choi J.H."/>
            <person name="Cho S.R."/>
            <person name="Kim G.-H."/>
        </authorList>
    </citation>
    <scope>NUCLEOTIDE SEQUENCE</scope>
    <source>
        <strain evidence="10">BAW_Kor-Di-RS1</strain>
        <tissue evidence="10">Whole-body</tissue>
    </source>
</reference>
<dbReference type="GO" id="GO:0008168">
    <property type="term" value="F:methyltransferase activity"/>
    <property type="evidence" value="ECO:0007669"/>
    <property type="project" value="InterPro"/>
</dbReference>
<dbReference type="InterPro" id="IPR033749">
    <property type="entry name" value="Polyprenyl_synt_CS"/>
</dbReference>
<dbReference type="FunFam" id="1.10.600.10:FF:000001">
    <property type="entry name" value="Geranylgeranyl diphosphate synthase"/>
    <property type="match status" value="1"/>
</dbReference>
<evidence type="ECO:0000256" key="8">
    <source>
        <dbReference type="PROSITE-ProRule" id="PRU00182"/>
    </source>
</evidence>
<dbReference type="Pfam" id="PF00348">
    <property type="entry name" value="polyprenyl_synt"/>
    <property type="match status" value="1"/>
</dbReference>
<gene>
    <name evidence="10" type="ORF">HW555_014457</name>
</gene>
<evidence type="ECO:0000259" key="9">
    <source>
        <dbReference type="Pfam" id="PF01728"/>
    </source>
</evidence>
<evidence type="ECO:0000256" key="5">
    <source>
        <dbReference type="ARBA" id="ARBA00022884"/>
    </source>
</evidence>
<dbReference type="Proteomes" id="UP000648187">
    <property type="component" value="Unassembled WGS sequence"/>
</dbReference>
<sequence length="517" mass="57522">MEGFTNFRKQNLPLIEKEMENFIEEYTTNERLKESMLYSIRAGGKRFRPLLVMAVLQSFAKQPKTHDYQVAASLEMIHTYSLIHDDLPAMDDDDLRRGKPTNHKVFGEAHAILAGDGLLTAAFQLLSRSQLAMDQKILLIQLLSKAAGTQGMVAGQAGDLQGEERLLSLKELADVHEKKTGALIEFALLAGGILSQQPEEIVDLLGTFAQHLGLAFQIKDDLLDATSSEAELGKQSNCDDDRKKDLMKKERVDVLAFNQELFETREKAKRAVMAGLVYNDKNERLDKPGEKIPIETPLQVKGQTLPYVSRGGLKLEKALEVFQLDVTDQTMLDIGASTGGFTDVALQKGARLSYALDVGYNQLAWKIRQDERVVVMERTNFRYSTPEDFQQGTPDMATIDVSFISLKLILPPLHKILKPGGKVVALIKPQFEAGKELVGKKGIVREPETHKLVLTDILTFAQQHGYSVSGLDYSPITGGEGNIEFLAYLTSTEIQSIEDLSNKIDEVVHTAHEKLKN</sequence>
<evidence type="ECO:0000256" key="2">
    <source>
        <dbReference type="ARBA" id="ARBA00006706"/>
    </source>
</evidence>
<comment type="cofactor">
    <cofactor evidence="1">
        <name>Mg(2+)</name>
        <dbReference type="ChEBI" id="CHEBI:18420"/>
    </cofactor>
</comment>
<organism evidence="10 11">
    <name type="scientific">Spodoptera exigua</name>
    <name type="common">Beet armyworm</name>
    <name type="synonym">Noctua fulgens</name>
    <dbReference type="NCBI Taxonomy" id="7107"/>
    <lineage>
        <taxon>Eukaryota</taxon>
        <taxon>Metazoa</taxon>
        <taxon>Ecdysozoa</taxon>
        <taxon>Arthropoda</taxon>
        <taxon>Hexapoda</taxon>
        <taxon>Insecta</taxon>
        <taxon>Pterygota</taxon>
        <taxon>Neoptera</taxon>
        <taxon>Endopterygota</taxon>
        <taxon>Lepidoptera</taxon>
        <taxon>Glossata</taxon>
        <taxon>Ditrysia</taxon>
        <taxon>Noctuoidea</taxon>
        <taxon>Noctuidae</taxon>
        <taxon>Amphipyrinae</taxon>
        <taxon>Spodoptera</taxon>
    </lineage>
</organism>
<accession>A0A835FZN0</accession>
<evidence type="ECO:0000313" key="10">
    <source>
        <dbReference type="EMBL" id="KAF9404216.1"/>
    </source>
</evidence>
<dbReference type="Gene3D" id="3.40.50.150">
    <property type="entry name" value="Vaccinia Virus protein VP39"/>
    <property type="match status" value="1"/>
</dbReference>
<dbReference type="GO" id="GO:0042811">
    <property type="term" value="P:pheromone biosynthetic process"/>
    <property type="evidence" value="ECO:0007669"/>
    <property type="project" value="UniProtKB-ARBA"/>
</dbReference>
<dbReference type="EMBL" id="JACKWZ010001046">
    <property type="protein sequence ID" value="KAF9404216.1"/>
    <property type="molecule type" value="Genomic_DNA"/>
</dbReference>
<keyword evidence="3" id="KW-0479">Metal-binding</keyword>
<dbReference type="GO" id="GO:0008299">
    <property type="term" value="P:isoprenoid biosynthetic process"/>
    <property type="evidence" value="ECO:0007669"/>
    <property type="project" value="UniProtKB-KW"/>
</dbReference>
<dbReference type="GO" id="GO:0003723">
    <property type="term" value="F:RNA binding"/>
    <property type="evidence" value="ECO:0007669"/>
    <property type="project" value="UniProtKB-KW"/>
</dbReference>
<dbReference type="InterPro" id="IPR002877">
    <property type="entry name" value="RNA_MeTrfase_FtsJ_dom"/>
</dbReference>
<dbReference type="SUPFAM" id="SSF48576">
    <property type="entry name" value="Terpenoid synthases"/>
    <property type="match status" value="1"/>
</dbReference>
<comment type="similarity">
    <text evidence="7">Belongs to the TlyA family.</text>
</comment>
<dbReference type="InterPro" id="IPR036986">
    <property type="entry name" value="S4_RNA-bd_sf"/>
</dbReference>
<dbReference type="SUPFAM" id="SSF53335">
    <property type="entry name" value="S-adenosyl-L-methionine-dependent methyltransferases"/>
    <property type="match status" value="1"/>
</dbReference>
<keyword evidence="6" id="KW-0414">Isoprene biosynthesis</keyword>
<name>A0A835FZN0_SPOEX</name>
<dbReference type="GO" id="GO:0004659">
    <property type="term" value="F:prenyltransferase activity"/>
    <property type="evidence" value="ECO:0007669"/>
    <property type="project" value="InterPro"/>
</dbReference>
<keyword evidence="11" id="KW-1185">Reference proteome</keyword>
<dbReference type="Gene3D" id="3.10.290.10">
    <property type="entry name" value="RNA-binding S4 domain"/>
    <property type="match status" value="1"/>
</dbReference>
<dbReference type="CDD" id="cd02440">
    <property type="entry name" value="AdoMet_MTases"/>
    <property type="match status" value="1"/>
</dbReference>
<evidence type="ECO:0000256" key="4">
    <source>
        <dbReference type="ARBA" id="ARBA00022842"/>
    </source>
</evidence>
<keyword evidence="4" id="KW-0460">Magnesium</keyword>
<dbReference type="CDD" id="cd00165">
    <property type="entry name" value="S4"/>
    <property type="match status" value="1"/>
</dbReference>
<dbReference type="PROSITE" id="PS00723">
    <property type="entry name" value="POLYPRENYL_SYNTHASE_1"/>
    <property type="match status" value="1"/>
</dbReference>
<evidence type="ECO:0000256" key="3">
    <source>
        <dbReference type="ARBA" id="ARBA00022723"/>
    </source>
</evidence>
<feature type="domain" description="Ribosomal RNA methyltransferase FtsJ" evidence="9">
    <location>
        <begin position="307"/>
        <end position="488"/>
    </location>
</feature>
<dbReference type="InterPro" id="IPR000092">
    <property type="entry name" value="Polyprenyl_synt"/>
</dbReference>
<protein>
    <recommendedName>
        <fullName evidence="9">Ribosomal RNA methyltransferase FtsJ domain-containing protein</fullName>
    </recommendedName>
</protein>
<dbReference type="NCBIfam" id="TIGR00478">
    <property type="entry name" value="tly"/>
    <property type="match status" value="1"/>
</dbReference>
<dbReference type="PANTHER" id="PTHR32319:SF0">
    <property type="entry name" value="BACTERIAL HEMOLYSIN-LIKE PROTEIN"/>
    <property type="match status" value="1"/>
</dbReference>
<dbReference type="PROSITE" id="PS00444">
    <property type="entry name" value="POLYPRENYL_SYNTHASE_2"/>
    <property type="match status" value="1"/>
</dbReference>
<dbReference type="SFLD" id="SFLDG01017">
    <property type="entry name" value="Polyprenyl_Transferase_Like"/>
    <property type="match status" value="1"/>
</dbReference>
<proteinExistence type="inferred from homology"/>
<dbReference type="Pfam" id="PF01728">
    <property type="entry name" value="FtsJ"/>
    <property type="match status" value="1"/>
</dbReference>
<dbReference type="NCBIfam" id="NF045485">
    <property type="entry name" value="FPPsyn"/>
    <property type="match status" value="1"/>
</dbReference>
<dbReference type="GO" id="GO:0046872">
    <property type="term" value="F:metal ion binding"/>
    <property type="evidence" value="ECO:0007669"/>
    <property type="project" value="UniProtKB-KW"/>
</dbReference>
<comment type="similarity">
    <text evidence="2">Belongs to the FPP/GGPP synthase family.</text>
</comment>
<dbReference type="InterPro" id="IPR029063">
    <property type="entry name" value="SAM-dependent_MTases_sf"/>
</dbReference>